<dbReference type="InterPro" id="IPR019786">
    <property type="entry name" value="Zinc_finger_PHD-type_CS"/>
</dbReference>
<dbReference type="InterPro" id="IPR011011">
    <property type="entry name" value="Znf_FYVE_PHD"/>
</dbReference>
<dbReference type="GO" id="GO:0008270">
    <property type="term" value="F:zinc ion binding"/>
    <property type="evidence" value="ECO:0007669"/>
    <property type="project" value="UniProtKB-KW"/>
</dbReference>
<feature type="region of interest" description="Disordered" evidence="6">
    <location>
        <begin position="397"/>
        <end position="420"/>
    </location>
</feature>
<feature type="compositionally biased region" description="Basic and acidic residues" evidence="6">
    <location>
        <begin position="1094"/>
        <end position="1111"/>
    </location>
</feature>
<dbReference type="SUPFAM" id="SSF57903">
    <property type="entry name" value="FYVE/PHD zinc finger"/>
    <property type="match status" value="1"/>
</dbReference>
<proteinExistence type="predicted"/>
<feature type="region of interest" description="Disordered" evidence="6">
    <location>
        <begin position="531"/>
        <end position="584"/>
    </location>
</feature>
<dbReference type="InterPro" id="IPR013083">
    <property type="entry name" value="Znf_RING/FYVE/PHD"/>
</dbReference>
<dbReference type="CDD" id="cd16039">
    <property type="entry name" value="PHD_SPP1"/>
    <property type="match status" value="1"/>
</dbReference>
<feature type="region of interest" description="Disordered" evidence="6">
    <location>
        <begin position="597"/>
        <end position="628"/>
    </location>
</feature>
<feature type="compositionally biased region" description="Low complexity" evidence="6">
    <location>
        <begin position="1148"/>
        <end position="1163"/>
    </location>
</feature>
<dbReference type="Gene3D" id="3.40.50.1820">
    <property type="entry name" value="alpha/beta hydrolase"/>
    <property type="match status" value="1"/>
</dbReference>
<feature type="compositionally biased region" description="Polar residues" evidence="6">
    <location>
        <begin position="1115"/>
        <end position="1128"/>
    </location>
</feature>
<feature type="compositionally biased region" description="Low complexity" evidence="6">
    <location>
        <begin position="313"/>
        <end position="322"/>
    </location>
</feature>
<name>A0A286US56_9AGAM</name>
<accession>A0A286US56</accession>
<feature type="domain" description="PHD-type" evidence="7">
    <location>
        <begin position="1228"/>
        <end position="1279"/>
    </location>
</feature>
<gene>
    <name evidence="8" type="ORF">PNOK_0236400</name>
</gene>
<dbReference type="InterPro" id="IPR019787">
    <property type="entry name" value="Znf_PHD-finger"/>
</dbReference>
<feature type="compositionally biased region" description="Low complexity" evidence="6">
    <location>
        <begin position="531"/>
        <end position="543"/>
    </location>
</feature>
<dbReference type="PROSITE" id="PS50016">
    <property type="entry name" value="ZF_PHD_2"/>
    <property type="match status" value="1"/>
</dbReference>
<dbReference type="SUPFAM" id="SSF53474">
    <property type="entry name" value="alpha/beta-Hydrolases"/>
    <property type="match status" value="1"/>
</dbReference>
<dbReference type="InterPro" id="IPR029058">
    <property type="entry name" value="AB_hydrolase_fold"/>
</dbReference>
<comment type="caution">
    <text evidence="8">The sequence shown here is derived from an EMBL/GenBank/DDBJ whole genome shotgun (WGS) entry which is preliminary data.</text>
</comment>
<dbReference type="EMBL" id="NBII01000002">
    <property type="protein sequence ID" value="PAV22407.1"/>
    <property type="molecule type" value="Genomic_DNA"/>
</dbReference>
<keyword evidence="1" id="KW-0479">Metal-binding</keyword>
<dbReference type="SMART" id="SM00249">
    <property type="entry name" value="PHD"/>
    <property type="match status" value="1"/>
</dbReference>
<dbReference type="STRING" id="2282107.A0A286US56"/>
<feature type="compositionally biased region" description="Basic and acidic residues" evidence="6">
    <location>
        <begin position="706"/>
        <end position="720"/>
    </location>
</feature>
<dbReference type="Pfam" id="PF00628">
    <property type="entry name" value="PHD"/>
    <property type="match status" value="1"/>
</dbReference>
<feature type="coiled-coil region" evidence="5">
    <location>
        <begin position="1403"/>
        <end position="1437"/>
    </location>
</feature>
<evidence type="ECO:0000256" key="2">
    <source>
        <dbReference type="ARBA" id="ARBA00022771"/>
    </source>
</evidence>
<dbReference type="OrthoDB" id="58297at2759"/>
<feature type="region of interest" description="Disordered" evidence="6">
    <location>
        <begin position="505"/>
        <end position="524"/>
    </location>
</feature>
<evidence type="ECO:0000256" key="1">
    <source>
        <dbReference type="ARBA" id="ARBA00022723"/>
    </source>
</evidence>
<feature type="compositionally biased region" description="Polar residues" evidence="6">
    <location>
        <begin position="725"/>
        <end position="739"/>
    </location>
</feature>
<feature type="region of interest" description="Disordered" evidence="6">
    <location>
        <begin position="659"/>
        <end position="896"/>
    </location>
</feature>
<reference evidence="8 9" key="1">
    <citation type="journal article" date="2017" name="Mol. Ecol.">
        <title>Comparative and population genomic landscape of Phellinus noxius: A hypervariable fungus causing root rot in trees.</title>
        <authorList>
            <person name="Chung C.L."/>
            <person name="Lee T.J."/>
            <person name="Akiba M."/>
            <person name="Lee H.H."/>
            <person name="Kuo T.H."/>
            <person name="Liu D."/>
            <person name="Ke H.M."/>
            <person name="Yokoi T."/>
            <person name="Roa M.B."/>
            <person name="Lu M.J."/>
            <person name="Chang Y.Y."/>
            <person name="Ann P.J."/>
            <person name="Tsai J.N."/>
            <person name="Chen C.Y."/>
            <person name="Tzean S.S."/>
            <person name="Ota Y."/>
            <person name="Hattori T."/>
            <person name="Sahashi N."/>
            <person name="Liou R.F."/>
            <person name="Kikuchi T."/>
            <person name="Tsai I.J."/>
        </authorList>
    </citation>
    <scope>NUCLEOTIDE SEQUENCE [LARGE SCALE GENOMIC DNA]</scope>
    <source>
        <strain evidence="8 9">FFPRI411160</strain>
    </source>
</reference>
<dbReference type="PANTHER" id="PTHR47562">
    <property type="match status" value="1"/>
</dbReference>
<keyword evidence="8" id="KW-0378">Hydrolase</keyword>
<feature type="region of interest" description="Disordered" evidence="6">
    <location>
        <begin position="975"/>
        <end position="1221"/>
    </location>
</feature>
<dbReference type="Gene3D" id="3.30.40.10">
    <property type="entry name" value="Zinc/RING finger domain, C3HC4 (zinc finger)"/>
    <property type="match status" value="1"/>
</dbReference>
<evidence type="ECO:0000256" key="6">
    <source>
        <dbReference type="SAM" id="MobiDB-lite"/>
    </source>
</evidence>
<evidence type="ECO:0000256" key="3">
    <source>
        <dbReference type="ARBA" id="ARBA00022833"/>
    </source>
</evidence>
<dbReference type="PROSITE" id="PS01359">
    <property type="entry name" value="ZF_PHD_1"/>
    <property type="match status" value="1"/>
</dbReference>
<feature type="compositionally biased region" description="Basic and acidic residues" evidence="6">
    <location>
        <begin position="880"/>
        <end position="896"/>
    </location>
</feature>
<feature type="compositionally biased region" description="Basic and acidic residues" evidence="6">
    <location>
        <begin position="1197"/>
        <end position="1217"/>
    </location>
</feature>
<dbReference type="PANTHER" id="PTHR47562:SF2">
    <property type="entry name" value="CARBOXYMETHYLENEBUTENOLIDASE-RELATED"/>
    <property type="match status" value="1"/>
</dbReference>
<dbReference type="Proteomes" id="UP000217199">
    <property type="component" value="Unassembled WGS sequence"/>
</dbReference>
<feature type="compositionally biased region" description="Basic residues" evidence="6">
    <location>
        <begin position="784"/>
        <end position="794"/>
    </location>
</feature>
<evidence type="ECO:0000313" key="9">
    <source>
        <dbReference type="Proteomes" id="UP000217199"/>
    </source>
</evidence>
<dbReference type="InParanoid" id="A0A286US56"/>
<protein>
    <submittedName>
        <fullName evidence="8">Dienelactone hydrolase</fullName>
    </submittedName>
</protein>
<evidence type="ECO:0000256" key="5">
    <source>
        <dbReference type="SAM" id="Coils"/>
    </source>
</evidence>
<keyword evidence="2 4" id="KW-0863">Zinc-finger</keyword>
<feature type="compositionally biased region" description="Acidic residues" evidence="6">
    <location>
        <begin position="982"/>
        <end position="1003"/>
    </location>
</feature>
<feature type="compositionally biased region" description="Polar residues" evidence="6">
    <location>
        <begin position="607"/>
        <end position="618"/>
    </location>
</feature>
<feature type="region of interest" description="Disordered" evidence="6">
    <location>
        <begin position="307"/>
        <end position="349"/>
    </location>
</feature>
<dbReference type="Pfam" id="PF01738">
    <property type="entry name" value="DLH"/>
    <property type="match status" value="1"/>
</dbReference>
<keyword evidence="3" id="KW-0862">Zinc</keyword>
<feature type="compositionally biased region" description="Polar residues" evidence="6">
    <location>
        <begin position="328"/>
        <end position="345"/>
    </location>
</feature>
<feature type="compositionally biased region" description="Low complexity" evidence="6">
    <location>
        <begin position="514"/>
        <end position="524"/>
    </location>
</feature>
<keyword evidence="5" id="KW-0175">Coiled coil</keyword>
<evidence type="ECO:0000259" key="7">
    <source>
        <dbReference type="PROSITE" id="PS50016"/>
    </source>
</evidence>
<feature type="compositionally biased region" description="Polar residues" evidence="6">
    <location>
        <begin position="1025"/>
        <end position="1054"/>
    </location>
</feature>
<sequence>MLITKTYHDVPSKLSQKRPIRIFIISPNVPNYPQARFPGVVVFSEIYQVTGPVERFAGQIASHGYVVACPSSFHEFEGPEPIPYDVEGTDRGNRYKVEKELSAYDEDATLAVDLLTNLPICNGRIAATGMCLGGHLAFRAAFDSRVLSSVCFFATDIHSATLGKGKKDDTLERVRNGELKNKGELVMIFGKQDTHVPREGRDLIRKELEDAGITTSFLEVQAQHAFIRDESSKGRWDAALTRSLFSYMLEVFERTVGRDLGPRIEQGGEIAHVYRVVLRASSTSKGVFVLISKLAISSLLCDNEQQVTNKPQSSPSTSNSSSRVRVPQSPTAYSSQTVSYTSRQLPSPAHNNVYLDEQRFGLSPEGHSMHNPTHRRNPAPPFSIMDRYHSSQTPRTTHAVTTPITPQTSPIFHRSPSSPSYRALPALLSPTRPSARRERGGDVDQAFPRLDDQDYATRQVERHSPSFQSHQSPVLVSQIHTTDDTRQRSWSSVHINTHNFSPIHQTFPPPPSSAPSSSSSIVTHSPSLLPFSTTPIISTPTSSQAFTYKPVSPERSPTLLRLPEVKMTTQREPVSPSVARGGPSGLDFLLEAVEMEKTGSDGHKESNNSLGADFTNSQDRPESLSPDMSRLDTKLQHVPPLTPPYTGGYFSSEEADIHQQNIDPNSGRATKRRRPSPDSSTISEGPQRVPNPELSPPLSGHKPRSKERQEVEVTSRESKKPRSPYASTFQVPNTSSYAIISNRELSHPSYHPSLGRDRSNSPEVMPPIPVESERNPTTTYARRSPPRSKPRPRKPGSAALAAVEKELHSVSLGDRNITGDKAKPGGSGNVPISPHKDRHPPRPKPPSSSGSKPKSTKKAEFGVGTDEDVDDFFQSTFDSPKPKNAETPKAQPTHDLKAEAITRKNVKGNNNVEKEHPHDAHPLQEVQYYAGPIVGYSSDEMDKVFDNTSPSVILEETGKVSDGDRDKELLGELADAVGAVTSEDEQTDYDDQGTDAMEVDVDNELLSLIDGPTEQASRPLRDSHSGTQKSSNGADSTPLQLSNVSEGLTKQSADTPKDTEKPKIKSKSNNVDESIESLHPKTTKPKAGGRSKAAKRDSSEKPKQGKSKKEPLASSPHSSTPASITNSVLEEPLIVTSSGRMVTKSKKSAAAAAAAAAGPSSRHSSSHSRKKAVTTGEGSNPRSRSHSVMPRASVDPETQREKSAKAEEEKIVQKEKEPEEVEPEEDDRLYCICKTTYDEDRVMIACDRCDEWYHTQCVDMPDLEVDLVDQFICPNCIQQNPSLHLHTTYKRRCFSGLQHPDPNSAEACHKPSRGLLSKYCSDECGARFMHRKIQNWAKQGGNVEGLWESVKSRERRDGLVDREPGRTLPRAILAEIQRNVTSQSPISGDKSELNATTDLKTLASNRDKTLERLQTRLQGIEQEREDLKREMELISLRERLLHLALDREKQVDDCGWDQRLVWDHDEWYTYGAEVLENYWEPHKSSGNDNNETTNMDIDQQDGEFECWCQGEKKCQRHNGWQKLRTEEIEDDKRRMEAEQRRLTLREQEIQHQIHTILHPQSHTSTSESTMALKFVNGKNFEEITKRNKRKIATTA</sequence>
<feature type="compositionally biased region" description="Basic residues" evidence="6">
    <location>
        <begin position="1081"/>
        <end position="1093"/>
    </location>
</feature>
<dbReference type="InterPro" id="IPR002925">
    <property type="entry name" value="Dienelactn_hydro"/>
</dbReference>
<dbReference type="InterPro" id="IPR001965">
    <property type="entry name" value="Znf_PHD"/>
</dbReference>
<evidence type="ECO:0000313" key="8">
    <source>
        <dbReference type="EMBL" id="PAV22407.1"/>
    </source>
</evidence>
<keyword evidence="9" id="KW-1185">Reference proteome</keyword>
<feature type="compositionally biased region" description="Polar residues" evidence="6">
    <location>
        <begin position="659"/>
        <end position="668"/>
    </location>
</feature>
<evidence type="ECO:0000256" key="4">
    <source>
        <dbReference type="PROSITE-ProRule" id="PRU00146"/>
    </source>
</evidence>
<dbReference type="GO" id="GO:0016787">
    <property type="term" value="F:hydrolase activity"/>
    <property type="evidence" value="ECO:0007669"/>
    <property type="project" value="UniProtKB-KW"/>
</dbReference>
<organism evidence="8 9">
    <name type="scientific">Pyrrhoderma noxium</name>
    <dbReference type="NCBI Taxonomy" id="2282107"/>
    <lineage>
        <taxon>Eukaryota</taxon>
        <taxon>Fungi</taxon>
        <taxon>Dikarya</taxon>
        <taxon>Basidiomycota</taxon>
        <taxon>Agaricomycotina</taxon>
        <taxon>Agaricomycetes</taxon>
        <taxon>Hymenochaetales</taxon>
        <taxon>Hymenochaetaceae</taxon>
        <taxon>Pyrrhoderma</taxon>
    </lineage>
</organism>
<feature type="compositionally biased region" description="Basic and acidic residues" evidence="6">
    <location>
        <begin position="597"/>
        <end position="606"/>
    </location>
</feature>